<reference evidence="1 2" key="1">
    <citation type="submission" date="2011-09" db="EMBL/GenBank/DDBJ databases">
        <title>Complete sequence of chromosome of Thioflavicoccus mobilis 8321.</title>
        <authorList>
            <consortium name="US DOE Joint Genome Institute"/>
            <person name="Lucas S."/>
            <person name="Han J."/>
            <person name="Lapidus A."/>
            <person name="Cheng J.-F."/>
            <person name="Goodwin L."/>
            <person name="Pitluck S."/>
            <person name="Peters L."/>
            <person name="Ovchinnikova G."/>
            <person name="Lu M."/>
            <person name="Detter J.C."/>
            <person name="Han C."/>
            <person name="Tapia R."/>
            <person name="Land M."/>
            <person name="Hauser L."/>
            <person name="Kyrpides N."/>
            <person name="Ivanova N."/>
            <person name="Pagani I."/>
            <person name="Vogl K."/>
            <person name="Liu Z."/>
            <person name="Imhoff J."/>
            <person name="Thiel V."/>
            <person name="Frigaard N.-U."/>
            <person name="Bryant D."/>
            <person name="Woyke T."/>
        </authorList>
    </citation>
    <scope>NUCLEOTIDE SEQUENCE [LARGE SCALE GENOMIC DNA]</scope>
    <source>
        <strain evidence="1 2">8321</strain>
    </source>
</reference>
<dbReference type="STRING" id="765912.Thimo_0470"/>
<protein>
    <submittedName>
        <fullName evidence="1">Uncharacterized protein</fullName>
    </submittedName>
</protein>
<evidence type="ECO:0000313" key="2">
    <source>
        <dbReference type="Proteomes" id="UP000010816"/>
    </source>
</evidence>
<dbReference type="AlphaFoldDB" id="L0GRE4"/>
<sequence>MSDPMMTKQDWIALFRENGLDEATMTRWHRLFEARHPAAHQSFLEWLGIPADEIRTIRAG</sequence>
<dbReference type="Proteomes" id="UP000010816">
    <property type="component" value="Chromosome"/>
</dbReference>
<dbReference type="OrthoDB" id="199233at2"/>
<organism evidence="1 2">
    <name type="scientific">Thioflavicoccus mobilis 8321</name>
    <dbReference type="NCBI Taxonomy" id="765912"/>
    <lineage>
        <taxon>Bacteria</taxon>
        <taxon>Pseudomonadati</taxon>
        <taxon>Pseudomonadota</taxon>
        <taxon>Gammaproteobacteria</taxon>
        <taxon>Chromatiales</taxon>
        <taxon>Chromatiaceae</taxon>
        <taxon>Thioflavicoccus</taxon>
    </lineage>
</organism>
<dbReference type="eggNOG" id="COG0789">
    <property type="taxonomic scope" value="Bacteria"/>
</dbReference>
<dbReference type="HOGENOM" id="CLU_2953966_0_0_6"/>
<dbReference type="KEGG" id="tmb:Thimo_0470"/>
<keyword evidence="2" id="KW-1185">Reference proteome</keyword>
<dbReference type="EMBL" id="CP003051">
    <property type="protein sequence ID" value="AGA89328.1"/>
    <property type="molecule type" value="Genomic_DNA"/>
</dbReference>
<gene>
    <name evidence="1" type="ORF">Thimo_0470</name>
</gene>
<accession>L0GRE4</accession>
<dbReference type="RefSeq" id="WP_015279476.1">
    <property type="nucleotide sequence ID" value="NC_019940.1"/>
</dbReference>
<evidence type="ECO:0000313" key="1">
    <source>
        <dbReference type="EMBL" id="AGA89328.1"/>
    </source>
</evidence>
<name>L0GRE4_9GAMM</name>
<proteinExistence type="predicted"/>